<keyword evidence="3 5" id="KW-1133">Transmembrane helix</keyword>
<evidence type="ECO:0000256" key="1">
    <source>
        <dbReference type="ARBA" id="ARBA00004141"/>
    </source>
</evidence>
<evidence type="ECO:0000256" key="5">
    <source>
        <dbReference type="SAM" id="Phobius"/>
    </source>
</evidence>
<comment type="subcellular location">
    <subcellularLocation>
        <location evidence="1">Membrane</location>
        <topology evidence="1">Multi-pass membrane protein</topology>
    </subcellularLocation>
</comment>
<feature type="transmembrane region" description="Helical" evidence="5">
    <location>
        <begin position="6"/>
        <end position="28"/>
    </location>
</feature>
<evidence type="ECO:0000256" key="2">
    <source>
        <dbReference type="ARBA" id="ARBA00022692"/>
    </source>
</evidence>
<dbReference type="Gene3D" id="1.10.287.3510">
    <property type="match status" value="1"/>
</dbReference>
<gene>
    <name evidence="6" type="ORF">PNEAJHEF_00005</name>
</gene>
<reference evidence="6" key="1">
    <citation type="submission" date="2020-06" db="EMBL/GenBank/DDBJ databases">
        <title>Unique genomic features of the anaerobic methanotrophic archaea.</title>
        <authorList>
            <person name="Chadwick G.L."/>
            <person name="Skennerton C.T."/>
            <person name="Laso-Perez R."/>
            <person name="Leu A.O."/>
            <person name="Speth D.R."/>
            <person name="Yu H."/>
            <person name="Morgan-Lang C."/>
            <person name="Hatzenpichler R."/>
            <person name="Goudeau D."/>
            <person name="Malmstrom R."/>
            <person name="Brazelton W.J."/>
            <person name="Woyke T."/>
            <person name="Hallam S.J."/>
            <person name="Tyson G.W."/>
            <person name="Wegener G."/>
            <person name="Boetius A."/>
            <person name="Orphan V."/>
        </authorList>
    </citation>
    <scope>NUCLEOTIDE SEQUENCE</scope>
</reference>
<dbReference type="GO" id="GO:0016020">
    <property type="term" value="C:membrane"/>
    <property type="evidence" value="ECO:0007669"/>
    <property type="project" value="UniProtKB-SubCell"/>
</dbReference>
<name>A0A7G9Z3E7_9EURY</name>
<protein>
    <recommendedName>
        <fullName evidence="7">F(420)H(2) dehydrogenase subunit K</fullName>
    </recommendedName>
</protein>
<feature type="transmembrane region" description="Helical" evidence="5">
    <location>
        <begin position="67"/>
        <end position="89"/>
    </location>
</feature>
<proteinExistence type="predicted"/>
<organism evidence="6">
    <name type="scientific">Candidatus Methanophaga sp. ANME-1 ERB7</name>
    <dbReference type="NCBI Taxonomy" id="2759913"/>
    <lineage>
        <taxon>Archaea</taxon>
        <taxon>Methanobacteriati</taxon>
        <taxon>Methanobacteriota</taxon>
        <taxon>Stenosarchaea group</taxon>
        <taxon>Methanomicrobia</taxon>
        <taxon>Candidatus Methanophagales</taxon>
        <taxon>Candidatus Methanophagaceae</taxon>
        <taxon>Candidatus Methanophaga</taxon>
    </lineage>
</organism>
<dbReference type="InterPro" id="IPR039428">
    <property type="entry name" value="NUOK/Mnh_C1-like"/>
</dbReference>
<dbReference type="AlphaFoldDB" id="A0A7G9Z3E7"/>
<sequence>MLAIDMTTASIIYVTSFVILLIGYLTAISSKDVIRLLISLELMFGAVFMALIPLFSVALLANAAFGIAIVTIFTSSGELLILIAAIAILDKQKRDIHTNVIKIGGDKV</sequence>
<dbReference type="EMBL" id="MT631592">
    <property type="protein sequence ID" value="QNO54781.1"/>
    <property type="molecule type" value="Genomic_DNA"/>
</dbReference>
<keyword evidence="2 5" id="KW-0812">Transmembrane</keyword>
<evidence type="ECO:0000256" key="3">
    <source>
        <dbReference type="ARBA" id="ARBA00022989"/>
    </source>
</evidence>
<keyword evidence="4 5" id="KW-0472">Membrane</keyword>
<evidence type="ECO:0000313" key="6">
    <source>
        <dbReference type="EMBL" id="QNO54781.1"/>
    </source>
</evidence>
<accession>A0A7G9Z3E7</accession>
<feature type="transmembrane region" description="Helical" evidence="5">
    <location>
        <begin position="40"/>
        <end position="61"/>
    </location>
</feature>
<evidence type="ECO:0008006" key="7">
    <source>
        <dbReference type="Google" id="ProtNLM"/>
    </source>
</evidence>
<dbReference type="Pfam" id="PF00420">
    <property type="entry name" value="Oxidored_q2"/>
    <property type="match status" value="1"/>
</dbReference>
<evidence type="ECO:0000256" key="4">
    <source>
        <dbReference type="ARBA" id="ARBA00023136"/>
    </source>
</evidence>